<reference evidence="12" key="1">
    <citation type="submission" date="2014-04" db="EMBL/GenBank/DDBJ databases">
        <title>Evolutionary Origins and Diversification of the Mycorrhizal Mutualists.</title>
        <authorList>
            <consortium name="DOE Joint Genome Institute"/>
            <consortium name="Mycorrhizal Genomics Consortium"/>
            <person name="Kohler A."/>
            <person name="Kuo A."/>
            <person name="Nagy L.G."/>
            <person name="Floudas D."/>
            <person name="Copeland A."/>
            <person name="Barry K.W."/>
            <person name="Cichocki N."/>
            <person name="Veneault-Fourrey C."/>
            <person name="LaButti K."/>
            <person name="Lindquist E.A."/>
            <person name="Lipzen A."/>
            <person name="Lundell T."/>
            <person name="Morin E."/>
            <person name="Murat C."/>
            <person name="Riley R."/>
            <person name="Ohm R."/>
            <person name="Sun H."/>
            <person name="Tunlid A."/>
            <person name="Henrissat B."/>
            <person name="Grigoriev I.V."/>
            <person name="Hibbett D.S."/>
            <person name="Martin F."/>
        </authorList>
    </citation>
    <scope>NUCLEOTIDE SEQUENCE [LARGE SCALE GENOMIC DNA]</scope>
    <source>
        <strain evidence="12">FD-334 SS-4</strain>
    </source>
</reference>
<dbReference type="GO" id="GO:0004601">
    <property type="term" value="F:peroxidase activity"/>
    <property type="evidence" value="ECO:0007669"/>
    <property type="project" value="UniProtKB-KW"/>
</dbReference>
<dbReference type="GO" id="GO:0046872">
    <property type="term" value="F:metal ion binding"/>
    <property type="evidence" value="ECO:0007669"/>
    <property type="project" value="UniProtKB-KW"/>
</dbReference>
<keyword evidence="9" id="KW-0732">Signal</keyword>
<evidence type="ECO:0000313" key="11">
    <source>
        <dbReference type="EMBL" id="KJA15815.1"/>
    </source>
</evidence>
<dbReference type="PANTHER" id="PTHR33577:SF16">
    <property type="entry name" value="HEME HALOPEROXIDASE FAMILY PROFILE DOMAIN-CONTAINING PROTEIN"/>
    <property type="match status" value="1"/>
</dbReference>
<evidence type="ECO:0000259" key="10">
    <source>
        <dbReference type="PROSITE" id="PS51405"/>
    </source>
</evidence>
<keyword evidence="12" id="KW-1185">Reference proteome</keyword>
<feature type="domain" description="Heme haloperoxidase family profile" evidence="10">
    <location>
        <begin position="55"/>
        <end position="284"/>
    </location>
</feature>
<comment type="similarity">
    <text evidence="7">Belongs to the chloroperoxidase family.</text>
</comment>
<dbReference type="SUPFAM" id="SSF47571">
    <property type="entry name" value="Cloroperoxidase"/>
    <property type="match status" value="1"/>
</dbReference>
<dbReference type="PROSITE" id="PS51405">
    <property type="entry name" value="HEME_HALOPEROXIDASE"/>
    <property type="match status" value="1"/>
</dbReference>
<name>A0A0D2P5W7_HYPSF</name>
<evidence type="ECO:0000313" key="12">
    <source>
        <dbReference type="Proteomes" id="UP000054270"/>
    </source>
</evidence>
<evidence type="ECO:0000256" key="9">
    <source>
        <dbReference type="SAM" id="SignalP"/>
    </source>
</evidence>
<dbReference type="PANTHER" id="PTHR33577">
    <property type="entry name" value="STERIGMATOCYSTIN BIOSYNTHESIS PEROXIDASE STCC-RELATED"/>
    <property type="match status" value="1"/>
</dbReference>
<gene>
    <name evidence="11" type="ORF">HYPSUDRAFT_193960</name>
</gene>
<evidence type="ECO:0000256" key="5">
    <source>
        <dbReference type="ARBA" id="ARBA00023002"/>
    </source>
</evidence>
<evidence type="ECO:0000256" key="4">
    <source>
        <dbReference type="ARBA" id="ARBA00022723"/>
    </source>
</evidence>
<feature type="signal peptide" evidence="9">
    <location>
        <begin position="1"/>
        <end position="19"/>
    </location>
</feature>
<dbReference type="InterPro" id="IPR036851">
    <property type="entry name" value="Chloroperoxidase-like_sf"/>
</dbReference>
<dbReference type="OrthoDB" id="2542103at2759"/>
<proteinExistence type="inferred from homology"/>
<evidence type="ECO:0000256" key="3">
    <source>
        <dbReference type="ARBA" id="ARBA00022617"/>
    </source>
</evidence>
<dbReference type="InterPro" id="IPR000028">
    <property type="entry name" value="Chloroperoxidase"/>
</dbReference>
<comment type="cofactor">
    <cofactor evidence="1">
        <name>heme b</name>
        <dbReference type="ChEBI" id="CHEBI:60344"/>
    </cofactor>
</comment>
<evidence type="ECO:0000256" key="8">
    <source>
        <dbReference type="SAM" id="MobiDB-lite"/>
    </source>
</evidence>
<dbReference type="EMBL" id="KN817634">
    <property type="protein sequence ID" value="KJA15815.1"/>
    <property type="molecule type" value="Genomic_DNA"/>
</dbReference>
<dbReference type="OMA" id="WMPLRDG"/>
<feature type="chain" id="PRO_5002249128" description="Heme haloperoxidase family profile domain-containing protein" evidence="9">
    <location>
        <begin position="20"/>
        <end position="369"/>
    </location>
</feature>
<sequence length="369" mass="39813">MMLCYSLVVALAIATSVIAGQFDFDTTTQQFPIVALPPPPPPPIADTSGRLVHDAAHPWHAPEEGDMRGPCPGLNTLASHGWLPRDGVATPAQIITAVQEGFNMGYDLAAFVTYAGHIVDGNLLTNKLSIGQATNRTGPPPPPPAHAGGLSAHGAFEGDASITRGDAYLGDNDSFNATLFDEFVSVSEKYGGGAYDFAAAGALRMARIRDSIARNPYFRLLAPRYHTAYAESVFPIAFFIDGRRTGAERTRLDPAVARGFFESARMPPDFWRSSSPWGRPEVGIAVDALYRAHPISPGSNNGTVDSYTHDPTSPRLHQFCEMYTDYVNVTVRELYPNAKGVLLAALNKNLDYLYSALGRTSCPQVPPFV</sequence>
<evidence type="ECO:0000256" key="7">
    <source>
        <dbReference type="ARBA" id="ARBA00025795"/>
    </source>
</evidence>
<protein>
    <recommendedName>
        <fullName evidence="10">Heme haloperoxidase family profile domain-containing protein</fullName>
    </recommendedName>
</protein>
<keyword evidence="2" id="KW-0575">Peroxidase</keyword>
<evidence type="ECO:0000256" key="1">
    <source>
        <dbReference type="ARBA" id="ARBA00001970"/>
    </source>
</evidence>
<keyword evidence="5" id="KW-0560">Oxidoreductase</keyword>
<feature type="region of interest" description="Disordered" evidence="8">
    <location>
        <begin position="132"/>
        <end position="152"/>
    </location>
</feature>
<dbReference type="AlphaFoldDB" id="A0A0D2P5W7"/>
<accession>A0A0D2P5W7</accession>
<dbReference type="Pfam" id="PF01328">
    <property type="entry name" value="Peroxidase_2"/>
    <property type="match status" value="1"/>
</dbReference>
<dbReference type="Gene3D" id="1.10.489.10">
    <property type="entry name" value="Chloroperoxidase-like"/>
    <property type="match status" value="1"/>
</dbReference>
<evidence type="ECO:0000256" key="2">
    <source>
        <dbReference type="ARBA" id="ARBA00022559"/>
    </source>
</evidence>
<keyword evidence="6" id="KW-0408">Iron</keyword>
<keyword evidence="4" id="KW-0479">Metal-binding</keyword>
<dbReference type="Proteomes" id="UP000054270">
    <property type="component" value="Unassembled WGS sequence"/>
</dbReference>
<organism evidence="11 12">
    <name type="scientific">Hypholoma sublateritium (strain FD-334 SS-4)</name>
    <dbReference type="NCBI Taxonomy" id="945553"/>
    <lineage>
        <taxon>Eukaryota</taxon>
        <taxon>Fungi</taxon>
        <taxon>Dikarya</taxon>
        <taxon>Basidiomycota</taxon>
        <taxon>Agaricomycotina</taxon>
        <taxon>Agaricomycetes</taxon>
        <taxon>Agaricomycetidae</taxon>
        <taxon>Agaricales</taxon>
        <taxon>Agaricineae</taxon>
        <taxon>Strophariaceae</taxon>
        <taxon>Hypholoma</taxon>
    </lineage>
</organism>
<evidence type="ECO:0000256" key="6">
    <source>
        <dbReference type="ARBA" id="ARBA00023004"/>
    </source>
</evidence>
<keyword evidence="3" id="KW-0349">Heme</keyword>